<protein>
    <submittedName>
        <fullName evidence="1">Uncharacterized protein</fullName>
    </submittedName>
</protein>
<gene>
    <name evidence="1" type="ORF">ACFOES_12610</name>
</gene>
<name>A0ABV7AIL0_9RHOB</name>
<accession>A0ABV7AIL0</accession>
<organism evidence="1 2">
    <name type="scientific">Acidimangrovimonas pyrenivorans</name>
    <dbReference type="NCBI Taxonomy" id="2030798"/>
    <lineage>
        <taxon>Bacteria</taxon>
        <taxon>Pseudomonadati</taxon>
        <taxon>Pseudomonadota</taxon>
        <taxon>Alphaproteobacteria</taxon>
        <taxon>Rhodobacterales</taxon>
        <taxon>Paracoccaceae</taxon>
        <taxon>Acidimangrovimonas</taxon>
    </lineage>
</organism>
<dbReference type="RefSeq" id="WP_377833646.1">
    <property type="nucleotide sequence ID" value="NZ_JBHRSK010000008.1"/>
</dbReference>
<evidence type="ECO:0000313" key="1">
    <source>
        <dbReference type="EMBL" id="MFC2968940.1"/>
    </source>
</evidence>
<evidence type="ECO:0000313" key="2">
    <source>
        <dbReference type="Proteomes" id="UP001595443"/>
    </source>
</evidence>
<proteinExistence type="predicted"/>
<keyword evidence="2" id="KW-1185">Reference proteome</keyword>
<dbReference type="EMBL" id="JBHRSK010000008">
    <property type="protein sequence ID" value="MFC2968940.1"/>
    <property type="molecule type" value="Genomic_DNA"/>
</dbReference>
<comment type="caution">
    <text evidence="1">The sequence shown here is derived from an EMBL/GenBank/DDBJ whole genome shotgun (WGS) entry which is preliminary data.</text>
</comment>
<dbReference type="Proteomes" id="UP001595443">
    <property type="component" value="Unassembled WGS sequence"/>
</dbReference>
<sequence>MALFPIVILAIFIGMYLMRRNSTLTRHCRWREDRTKADAGEHYFRCMACGGEMRCPEGKHPRDCLRPPAPSH</sequence>
<reference evidence="2" key="1">
    <citation type="journal article" date="2019" name="Int. J. Syst. Evol. Microbiol.">
        <title>The Global Catalogue of Microorganisms (GCM) 10K type strain sequencing project: providing services to taxonomists for standard genome sequencing and annotation.</title>
        <authorList>
            <consortium name="The Broad Institute Genomics Platform"/>
            <consortium name="The Broad Institute Genome Sequencing Center for Infectious Disease"/>
            <person name="Wu L."/>
            <person name="Ma J."/>
        </authorList>
    </citation>
    <scope>NUCLEOTIDE SEQUENCE [LARGE SCALE GENOMIC DNA]</scope>
    <source>
        <strain evidence="2">KCTC 62192</strain>
    </source>
</reference>